<dbReference type="NCBIfam" id="TIGR01549">
    <property type="entry name" value="HAD-SF-IA-v1"/>
    <property type="match status" value="1"/>
</dbReference>
<dbReference type="Gene3D" id="1.10.150.240">
    <property type="entry name" value="Putative phosphatase, domain 2"/>
    <property type="match status" value="1"/>
</dbReference>
<dbReference type="InterPro" id="IPR041492">
    <property type="entry name" value="HAD_2"/>
</dbReference>
<dbReference type="SUPFAM" id="SSF56784">
    <property type="entry name" value="HAD-like"/>
    <property type="match status" value="1"/>
</dbReference>
<dbReference type="InterPro" id="IPR036412">
    <property type="entry name" value="HAD-like_sf"/>
</dbReference>
<dbReference type="GO" id="GO:0008967">
    <property type="term" value="F:phosphoglycolate phosphatase activity"/>
    <property type="evidence" value="ECO:0007669"/>
    <property type="project" value="TreeGrafter"/>
</dbReference>
<dbReference type="GO" id="GO:0005829">
    <property type="term" value="C:cytosol"/>
    <property type="evidence" value="ECO:0007669"/>
    <property type="project" value="TreeGrafter"/>
</dbReference>
<dbReference type="InterPro" id="IPR023214">
    <property type="entry name" value="HAD_sf"/>
</dbReference>
<dbReference type="InterPro" id="IPR050155">
    <property type="entry name" value="HAD-like_hydrolase_sf"/>
</dbReference>
<dbReference type="EMBL" id="WSFT01000039">
    <property type="protein sequence ID" value="MBS4538967.1"/>
    <property type="molecule type" value="Genomic_DNA"/>
</dbReference>
<dbReference type="PRINTS" id="PR00413">
    <property type="entry name" value="HADHALOGNASE"/>
</dbReference>
<reference evidence="1" key="1">
    <citation type="submission" date="2019-12" db="EMBL/GenBank/DDBJ databases">
        <title>Clostridiaceae gen. nov. sp. nov., isolated from sediment in Xinjiang, China.</title>
        <authorList>
            <person name="Zhang R."/>
        </authorList>
    </citation>
    <scope>NUCLEOTIDE SEQUENCE</scope>
    <source>
        <strain evidence="1">D2Q-11</strain>
    </source>
</reference>
<gene>
    <name evidence="1" type="ORF">GOQ27_10860</name>
</gene>
<accession>A0A942V2V9</accession>
<comment type="caution">
    <text evidence="1">The sequence shown here is derived from an EMBL/GenBank/DDBJ whole genome shotgun (WGS) entry which is preliminary data.</text>
</comment>
<dbReference type="SFLD" id="SFLDG01129">
    <property type="entry name" value="C1.5:_HAD__Beta-PGM__Phosphata"/>
    <property type="match status" value="1"/>
</dbReference>
<evidence type="ECO:0000313" key="2">
    <source>
        <dbReference type="Proteomes" id="UP000724672"/>
    </source>
</evidence>
<dbReference type="GO" id="GO:0006281">
    <property type="term" value="P:DNA repair"/>
    <property type="evidence" value="ECO:0007669"/>
    <property type="project" value="TreeGrafter"/>
</dbReference>
<dbReference type="Proteomes" id="UP000724672">
    <property type="component" value="Unassembled WGS sequence"/>
</dbReference>
<keyword evidence="1" id="KW-0378">Hydrolase</keyword>
<dbReference type="Pfam" id="PF13419">
    <property type="entry name" value="HAD_2"/>
    <property type="match status" value="1"/>
</dbReference>
<dbReference type="PANTHER" id="PTHR43434">
    <property type="entry name" value="PHOSPHOGLYCOLATE PHOSPHATASE"/>
    <property type="match status" value="1"/>
</dbReference>
<sequence length="217" mass="25130">MKLIIFDLDGTLFRTETVDIVAINRALEENGYKNRYKSEILKLIGVTLDEACISLINTKDKDVIEKLKKDIIRFEKEEVEKYGELYEGVLEGLIRLKNLGFTLCICSNGNEEYIKQISKKFNLPEIFEEISYSDSKFTKSQRVRRIKDKYRADKFIMVGDRTSDIEAARENDGISIGVTYGFGKDEPHQADYIAKDFNEIESTIEEIFKEENLISYS</sequence>
<proteinExistence type="predicted"/>
<name>A0A942V2V9_9FIRM</name>
<dbReference type="RefSeq" id="WP_203366890.1">
    <property type="nucleotide sequence ID" value="NZ_WSFT01000039.1"/>
</dbReference>
<dbReference type="SFLD" id="SFLDS00003">
    <property type="entry name" value="Haloacid_Dehalogenase"/>
    <property type="match status" value="1"/>
</dbReference>
<keyword evidence="2" id="KW-1185">Reference proteome</keyword>
<dbReference type="AlphaFoldDB" id="A0A942V2V9"/>
<dbReference type="Gene3D" id="3.40.50.1000">
    <property type="entry name" value="HAD superfamily/HAD-like"/>
    <property type="match status" value="1"/>
</dbReference>
<organism evidence="1 2">
    <name type="scientific">Anaeromonas frigoriresistens</name>
    <dbReference type="NCBI Taxonomy" id="2683708"/>
    <lineage>
        <taxon>Bacteria</taxon>
        <taxon>Bacillati</taxon>
        <taxon>Bacillota</taxon>
        <taxon>Tissierellia</taxon>
        <taxon>Tissierellales</taxon>
        <taxon>Thermohalobacteraceae</taxon>
        <taxon>Anaeromonas</taxon>
    </lineage>
</organism>
<dbReference type="PANTHER" id="PTHR43434:SF1">
    <property type="entry name" value="PHOSPHOGLYCOLATE PHOSPHATASE"/>
    <property type="match status" value="1"/>
</dbReference>
<dbReference type="InterPro" id="IPR006439">
    <property type="entry name" value="HAD-SF_hydro_IA"/>
</dbReference>
<evidence type="ECO:0000313" key="1">
    <source>
        <dbReference type="EMBL" id="MBS4538967.1"/>
    </source>
</evidence>
<protein>
    <submittedName>
        <fullName evidence="1">HAD family hydrolase</fullName>
    </submittedName>
</protein>
<dbReference type="InterPro" id="IPR023198">
    <property type="entry name" value="PGP-like_dom2"/>
</dbReference>